<dbReference type="InterPro" id="IPR011333">
    <property type="entry name" value="SKP1/BTB/POZ_sf"/>
</dbReference>
<reference evidence="2" key="1">
    <citation type="journal article" date="2006" name="PLoS Biol.">
        <title>Macronuclear genome sequence of the ciliate Tetrahymena thermophila, a model eukaryote.</title>
        <authorList>
            <person name="Eisen J.A."/>
            <person name="Coyne R.S."/>
            <person name="Wu M."/>
            <person name="Wu D."/>
            <person name="Thiagarajan M."/>
            <person name="Wortman J.R."/>
            <person name="Badger J.H."/>
            <person name="Ren Q."/>
            <person name="Amedeo P."/>
            <person name="Jones K.M."/>
            <person name="Tallon L.J."/>
            <person name="Delcher A.L."/>
            <person name="Salzberg S.L."/>
            <person name="Silva J.C."/>
            <person name="Haas B.J."/>
            <person name="Majoros W.H."/>
            <person name="Farzad M."/>
            <person name="Carlton J.M."/>
            <person name="Smith R.K. Jr."/>
            <person name="Garg J."/>
            <person name="Pearlman R.E."/>
            <person name="Karrer K.M."/>
            <person name="Sun L."/>
            <person name="Manning G."/>
            <person name="Elde N.C."/>
            <person name="Turkewitz A.P."/>
            <person name="Asai D.J."/>
            <person name="Wilkes D.E."/>
            <person name="Wang Y."/>
            <person name="Cai H."/>
            <person name="Collins K."/>
            <person name="Stewart B.A."/>
            <person name="Lee S.R."/>
            <person name="Wilamowska K."/>
            <person name="Weinberg Z."/>
            <person name="Ruzzo W.L."/>
            <person name="Wloga D."/>
            <person name="Gaertig J."/>
            <person name="Frankel J."/>
            <person name="Tsao C.-C."/>
            <person name="Gorovsky M.A."/>
            <person name="Keeling P.J."/>
            <person name="Waller R.F."/>
            <person name="Patron N.J."/>
            <person name="Cherry J.M."/>
            <person name="Stover N.A."/>
            <person name="Krieger C.J."/>
            <person name="del Toro C."/>
            <person name="Ryder H.F."/>
            <person name="Williamson S.C."/>
            <person name="Barbeau R.A."/>
            <person name="Hamilton E.P."/>
            <person name="Orias E."/>
        </authorList>
    </citation>
    <scope>NUCLEOTIDE SEQUENCE [LARGE SCALE GENOMIC DNA]</scope>
    <source>
        <strain evidence="2">SB210</strain>
    </source>
</reference>
<dbReference type="KEGG" id="tet:TTHERM_00657230"/>
<dbReference type="AlphaFoldDB" id="I7MM14"/>
<sequence>MRGKVNFKNTKSIKQLKQLIYKQKLKQKQNLVKNNIRNCKQYKMDNQPIRLKSKEGVIVEFDPKFAQLSTYVKNIPNQDEVIPTENLTTESLQFIQKFMQVHDYDESSMKYTFPFQSDVLKDHIDEKSYELFKEYNTSDIKENARRLAPLLDAGFFLDIKLFRKICNVTLQVPLYCGTTEEQIKAFKEKWAITEEDLSPENQRKIMDENKPVFDAIKKRYQAQLDELQKKAEEAKEN</sequence>
<dbReference type="GeneID" id="7830204"/>
<dbReference type="RefSeq" id="XP_001024023.2">
    <property type="nucleotide sequence ID" value="XM_001024023.2"/>
</dbReference>
<organism evidence="1 2">
    <name type="scientific">Tetrahymena thermophila (strain SB210)</name>
    <dbReference type="NCBI Taxonomy" id="312017"/>
    <lineage>
        <taxon>Eukaryota</taxon>
        <taxon>Sar</taxon>
        <taxon>Alveolata</taxon>
        <taxon>Ciliophora</taxon>
        <taxon>Intramacronucleata</taxon>
        <taxon>Oligohymenophorea</taxon>
        <taxon>Hymenostomatida</taxon>
        <taxon>Tetrahymenina</taxon>
        <taxon>Tetrahymenidae</taxon>
        <taxon>Tetrahymena</taxon>
    </lineage>
</organism>
<dbReference type="OrthoDB" id="303456at2759"/>
<proteinExistence type="predicted"/>
<dbReference type="Proteomes" id="UP000009168">
    <property type="component" value="Unassembled WGS sequence"/>
</dbReference>
<evidence type="ECO:0000313" key="1">
    <source>
        <dbReference type="EMBL" id="EAS03778.2"/>
    </source>
</evidence>
<name>I7MM14_TETTS</name>
<dbReference type="InParanoid" id="I7MM14"/>
<dbReference type="Gene3D" id="3.30.710.10">
    <property type="entry name" value="Potassium Channel Kv1.1, Chain A"/>
    <property type="match status" value="1"/>
</dbReference>
<accession>I7MM14</accession>
<dbReference type="EMBL" id="GG662471">
    <property type="protein sequence ID" value="EAS03778.2"/>
    <property type="molecule type" value="Genomic_DNA"/>
</dbReference>
<evidence type="ECO:0000313" key="2">
    <source>
        <dbReference type="Proteomes" id="UP000009168"/>
    </source>
</evidence>
<keyword evidence="2" id="KW-1185">Reference proteome</keyword>
<protein>
    <submittedName>
        <fullName evidence="1">Uncharacterized protein</fullName>
    </submittedName>
</protein>
<gene>
    <name evidence="1" type="ORF">TTHERM_00657230</name>
</gene>